<dbReference type="PANTHER" id="PTHR30055">
    <property type="entry name" value="HTH-TYPE TRANSCRIPTIONAL REGULATOR RUTR"/>
    <property type="match status" value="1"/>
</dbReference>
<name>A0ABU1JCT2_9MICC</name>
<dbReference type="PANTHER" id="PTHR30055:SF153">
    <property type="entry name" value="HTH-TYPE TRANSCRIPTIONAL REPRESSOR RV3405C"/>
    <property type="match status" value="1"/>
</dbReference>
<dbReference type="Pfam" id="PF00440">
    <property type="entry name" value="TetR_N"/>
    <property type="match status" value="1"/>
</dbReference>
<proteinExistence type="predicted"/>
<sequence>MNVLGDLDSVQPPAVEPVTDLIGNRILAAASEQFGAQGIRKSSVEDVARRAGVSRITVYRRFKNKDVLIEQVIIRELQKLMTGFEDAVSKPGKAADVVVDGVAIILRSINGNPLYKEALLWGQGPDAEVQGRSYDESIIVFVIDFVARLMRREQETLRLPADLEVDVVAELLVRLTVSFVITPAIKVDFNDEAEVQGMVAKYLVPMLGV</sequence>
<feature type="domain" description="HTH tetR-type" evidence="3">
    <location>
        <begin position="20"/>
        <end position="80"/>
    </location>
</feature>
<comment type="caution">
    <text evidence="4">The sequence shown here is derived from an EMBL/GenBank/DDBJ whole genome shotgun (WGS) entry which is preliminary data.</text>
</comment>
<dbReference type="InterPro" id="IPR050109">
    <property type="entry name" value="HTH-type_TetR-like_transc_reg"/>
</dbReference>
<evidence type="ECO:0000259" key="3">
    <source>
        <dbReference type="PROSITE" id="PS50977"/>
    </source>
</evidence>
<dbReference type="SUPFAM" id="SSF46689">
    <property type="entry name" value="Homeodomain-like"/>
    <property type="match status" value="1"/>
</dbReference>
<protein>
    <submittedName>
        <fullName evidence="4">AcrR family transcriptional regulator</fullName>
    </submittedName>
</protein>
<keyword evidence="1 2" id="KW-0238">DNA-binding</keyword>
<evidence type="ECO:0000256" key="2">
    <source>
        <dbReference type="PROSITE-ProRule" id="PRU00335"/>
    </source>
</evidence>
<reference evidence="4 5" key="1">
    <citation type="submission" date="2023-07" db="EMBL/GenBank/DDBJ databases">
        <title>Sequencing the genomes of 1000 actinobacteria strains.</title>
        <authorList>
            <person name="Klenk H.-P."/>
        </authorList>
    </citation>
    <scope>NUCLEOTIDE SEQUENCE [LARGE SCALE GENOMIC DNA]</scope>
    <source>
        <strain evidence="4 5">DSM 14555</strain>
    </source>
</reference>
<evidence type="ECO:0000313" key="4">
    <source>
        <dbReference type="EMBL" id="MDR6269241.1"/>
    </source>
</evidence>
<dbReference type="InterPro" id="IPR001647">
    <property type="entry name" value="HTH_TetR"/>
</dbReference>
<dbReference type="RefSeq" id="WP_309797400.1">
    <property type="nucleotide sequence ID" value="NZ_BAAAHY010000001.1"/>
</dbReference>
<accession>A0ABU1JCT2</accession>
<dbReference type="Proteomes" id="UP001185069">
    <property type="component" value="Unassembled WGS sequence"/>
</dbReference>
<feature type="DNA-binding region" description="H-T-H motif" evidence="2">
    <location>
        <begin position="43"/>
        <end position="62"/>
    </location>
</feature>
<organism evidence="4 5">
    <name type="scientific">Arthrobacter russicus</name>
    <dbReference type="NCBI Taxonomy" id="172040"/>
    <lineage>
        <taxon>Bacteria</taxon>
        <taxon>Bacillati</taxon>
        <taxon>Actinomycetota</taxon>
        <taxon>Actinomycetes</taxon>
        <taxon>Micrococcales</taxon>
        <taxon>Micrococcaceae</taxon>
        <taxon>Arthrobacter</taxon>
    </lineage>
</organism>
<dbReference type="PROSITE" id="PS50977">
    <property type="entry name" value="HTH_TETR_2"/>
    <property type="match status" value="1"/>
</dbReference>
<dbReference type="EMBL" id="JAVDQF010000001">
    <property type="protein sequence ID" value="MDR6269241.1"/>
    <property type="molecule type" value="Genomic_DNA"/>
</dbReference>
<evidence type="ECO:0000256" key="1">
    <source>
        <dbReference type="ARBA" id="ARBA00023125"/>
    </source>
</evidence>
<gene>
    <name evidence="4" type="ORF">JOE69_001479</name>
</gene>
<dbReference type="PRINTS" id="PR00455">
    <property type="entry name" value="HTHTETR"/>
</dbReference>
<evidence type="ECO:0000313" key="5">
    <source>
        <dbReference type="Proteomes" id="UP001185069"/>
    </source>
</evidence>
<dbReference type="Gene3D" id="1.10.357.10">
    <property type="entry name" value="Tetracycline Repressor, domain 2"/>
    <property type="match status" value="1"/>
</dbReference>
<keyword evidence="5" id="KW-1185">Reference proteome</keyword>
<dbReference type="InterPro" id="IPR009057">
    <property type="entry name" value="Homeodomain-like_sf"/>
</dbReference>